<protein>
    <submittedName>
        <fullName evidence="1">Uncharacterized protein</fullName>
    </submittedName>
</protein>
<keyword evidence="2" id="KW-1185">Reference proteome</keyword>
<comment type="caution">
    <text evidence="1">The sequence shown here is derived from an EMBL/GenBank/DDBJ whole genome shotgun (WGS) entry which is preliminary data.</text>
</comment>
<proteinExistence type="predicted"/>
<dbReference type="Proteomes" id="UP000324222">
    <property type="component" value="Unassembled WGS sequence"/>
</dbReference>
<evidence type="ECO:0000313" key="1">
    <source>
        <dbReference type="EMBL" id="MPC80900.1"/>
    </source>
</evidence>
<name>A0A5B7I8R0_PORTR</name>
<evidence type="ECO:0000313" key="2">
    <source>
        <dbReference type="Proteomes" id="UP000324222"/>
    </source>
</evidence>
<sequence>MQGYKVTCSGWMVLANIEQVDEVVKGRGRGWVSRNLKLTYGTYEIASFSCLRGKGKSEFYFARAHAPRLYFGGRPARTLCLGGTKTSEVTLQFAKGVLPRADFPPVRVYLSAISGSPAPVPPLQARWKGVSEVRSARPCWRS</sequence>
<reference evidence="1 2" key="1">
    <citation type="submission" date="2019-05" db="EMBL/GenBank/DDBJ databases">
        <title>Another draft genome of Portunus trituberculatus and its Hox gene families provides insights of decapod evolution.</title>
        <authorList>
            <person name="Jeong J.-H."/>
            <person name="Song I."/>
            <person name="Kim S."/>
            <person name="Choi T."/>
            <person name="Kim D."/>
            <person name="Ryu S."/>
            <person name="Kim W."/>
        </authorList>
    </citation>
    <scope>NUCLEOTIDE SEQUENCE [LARGE SCALE GENOMIC DNA]</scope>
    <source>
        <tissue evidence="1">Muscle</tissue>
    </source>
</reference>
<gene>
    <name evidence="1" type="ORF">E2C01_075497</name>
</gene>
<dbReference type="EMBL" id="VSRR010055339">
    <property type="protein sequence ID" value="MPC80900.1"/>
    <property type="molecule type" value="Genomic_DNA"/>
</dbReference>
<organism evidence="1 2">
    <name type="scientific">Portunus trituberculatus</name>
    <name type="common">Swimming crab</name>
    <name type="synonym">Neptunus trituberculatus</name>
    <dbReference type="NCBI Taxonomy" id="210409"/>
    <lineage>
        <taxon>Eukaryota</taxon>
        <taxon>Metazoa</taxon>
        <taxon>Ecdysozoa</taxon>
        <taxon>Arthropoda</taxon>
        <taxon>Crustacea</taxon>
        <taxon>Multicrustacea</taxon>
        <taxon>Malacostraca</taxon>
        <taxon>Eumalacostraca</taxon>
        <taxon>Eucarida</taxon>
        <taxon>Decapoda</taxon>
        <taxon>Pleocyemata</taxon>
        <taxon>Brachyura</taxon>
        <taxon>Eubrachyura</taxon>
        <taxon>Portunoidea</taxon>
        <taxon>Portunidae</taxon>
        <taxon>Portuninae</taxon>
        <taxon>Portunus</taxon>
    </lineage>
</organism>
<accession>A0A5B7I8R0</accession>
<dbReference type="AlphaFoldDB" id="A0A5B7I8R0"/>